<reference evidence="7 8" key="1">
    <citation type="submission" date="2008-04" db="EMBL/GenBank/DDBJ databases">
        <title>Complete sequence of chromosome of Natranaerobius thermophilus JW/NM-WN-LF.</title>
        <authorList>
            <consortium name="US DOE Joint Genome Institute"/>
            <person name="Copeland A."/>
            <person name="Lucas S."/>
            <person name="Lapidus A."/>
            <person name="Glavina del Rio T."/>
            <person name="Dalin E."/>
            <person name="Tice H."/>
            <person name="Bruce D."/>
            <person name="Goodwin L."/>
            <person name="Pitluck S."/>
            <person name="Chertkov O."/>
            <person name="Brettin T."/>
            <person name="Detter J.C."/>
            <person name="Han C."/>
            <person name="Kuske C.R."/>
            <person name="Schmutz J."/>
            <person name="Larimer F."/>
            <person name="Land M."/>
            <person name="Hauser L."/>
            <person name="Kyrpides N."/>
            <person name="Lykidis A."/>
            <person name="Mesbah N.M."/>
            <person name="Wiegel J."/>
        </authorList>
    </citation>
    <scope>NUCLEOTIDE SEQUENCE [LARGE SCALE GENOMIC DNA]</scope>
    <source>
        <strain evidence="8">ATCC BAA-1301 / DSM 18059 / JW/NM-WN-LF</strain>
    </source>
</reference>
<evidence type="ECO:0000256" key="1">
    <source>
        <dbReference type="ARBA" id="ARBA00004141"/>
    </source>
</evidence>
<dbReference type="GO" id="GO:0015297">
    <property type="term" value="F:antiporter activity"/>
    <property type="evidence" value="ECO:0007669"/>
    <property type="project" value="InterPro"/>
</dbReference>
<feature type="transmembrane region" description="Helical" evidence="5">
    <location>
        <begin position="298"/>
        <end position="317"/>
    </location>
</feature>
<dbReference type="GO" id="GO:0016020">
    <property type="term" value="C:membrane"/>
    <property type="evidence" value="ECO:0007669"/>
    <property type="project" value="UniProtKB-SubCell"/>
</dbReference>
<evidence type="ECO:0000259" key="6">
    <source>
        <dbReference type="Pfam" id="PF00999"/>
    </source>
</evidence>
<feature type="transmembrane region" description="Helical" evidence="5">
    <location>
        <begin position="355"/>
        <end position="374"/>
    </location>
</feature>
<evidence type="ECO:0000256" key="4">
    <source>
        <dbReference type="ARBA" id="ARBA00023136"/>
    </source>
</evidence>
<dbReference type="InterPro" id="IPR006153">
    <property type="entry name" value="Cation/H_exchanger_TM"/>
</dbReference>
<dbReference type="EMBL" id="CP001034">
    <property type="protein sequence ID" value="ACB83874.1"/>
    <property type="molecule type" value="Genomic_DNA"/>
</dbReference>
<organism evidence="7 8">
    <name type="scientific">Natranaerobius thermophilus (strain ATCC BAA-1301 / DSM 18059 / JW/NM-WN-LF)</name>
    <dbReference type="NCBI Taxonomy" id="457570"/>
    <lineage>
        <taxon>Bacteria</taxon>
        <taxon>Bacillati</taxon>
        <taxon>Bacillota</taxon>
        <taxon>Clostridia</taxon>
        <taxon>Natranaerobiales</taxon>
        <taxon>Natranaerobiaceae</taxon>
        <taxon>Natranaerobius</taxon>
    </lineage>
</organism>
<keyword evidence="8" id="KW-1185">Reference proteome</keyword>
<feature type="transmembrane region" description="Helical" evidence="5">
    <location>
        <begin position="329"/>
        <end position="349"/>
    </location>
</feature>
<dbReference type="AlphaFoldDB" id="B2A4V2"/>
<dbReference type="Gene3D" id="1.20.1530.20">
    <property type="match status" value="1"/>
</dbReference>
<dbReference type="OrthoDB" id="9778229at2"/>
<feature type="transmembrane region" description="Helical" evidence="5">
    <location>
        <begin position="150"/>
        <end position="179"/>
    </location>
</feature>
<protein>
    <submittedName>
        <fullName evidence="7">Sodium/hydrogen exchanger</fullName>
    </submittedName>
</protein>
<gene>
    <name evidence="7" type="ordered locus">Nther_0276</name>
</gene>
<dbReference type="PANTHER" id="PTHR43021:SF2">
    <property type="entry name" value="CATION_H+ EXCHANGER DOMAIN-CONTAINING PROTEIN"/>
    <property type="match status" value="1"/>
</dbReference>
<keyword evidence="3 5" id="KW-1133">Transmembrane helix</keyword>
<feature type="transmembrane region" description="Helical" evidence="5">
    <location>
        <begin position="31"/>
        <end position="51"/>
    </location>
</feature>
<dbReference type="Proteomes" id="UP000001683">
    <property type="component" value="Chromosome"/>
</dbReference>
<dbReference type="GO" id="GO:1902600">
    <property type="term" value="P:proton transmembrane transport"/>
    <property type="evidence" value="ECO:0007669"/>
    <property type="project" value="InterPro"/>
</dbReference>
<dbReference type="STRING" id="457570.Nther_0276"/>
<proteinExistence type="predicted"/>
<dbReference type="RefSeq" id="WP_012446762.1">
    <property type="nucleotide sequence ID" value="NC_010718.1"/>
</dbReference>
<reference evidence="7 8" key="2">
    <citation type="journal article" date="2011" name="J. Bacteriol.">
        <title>Complete genome sequence of the anaerobic, halophilic alkalithermophile Natranaerobius thermophilus JW/NM-WN-LF.</title>
        <authorList>
            <person name="Zhao B."/>
            <person name="Mesbah N.M."/>
            <person name="Dalin E."/>
            <person name="Goodwin L."/>
            <person name="Nolan M."/>
            <person name="Pitluck S."/>
            <person name="Chertkov O."/>
            <person name="Brettin T.S."/>
            <person name="Han J."/>
            <person name="Larimer F.W."/>
            <person name="Land M.L."/>
            <person name="Hauser L."/>
            <person name="Kyrpides N."/>
            <person name="Wiegel J."/>
        </authorList>
    </citation>
    <scope>NUCLEOTIDE SEQUENCE [LARGE SCALE GENOMIC DNA]</scope>
    <source>
        <strain evidence="8">ATCC BAA-1301 / DSM 18059 / JW/NM-WN-LF</strain>
    </source>
</reference>
<sequence length="401" mass="42487">MTIYDQSLGIAVILLLGFCGGKLVQRFKVPMVVGYIIIGLILSPSLLNVIPSELNESLNIIRILGLGIIALFIGSELEISKLKQLGKAIVGITVVQIFGAFFVVFFAMFYLLNLSLEVSLLLGAMATATAPASPLAVVRETKAKGPFTSTLLGVVAVDDALCIIFFGIISAIVGGLIAGNGFTVASILEPIIELGGSTLLGAVLGCFLCLLLKATGNRQHKVLLLVGIALLNSGMANLLNLSPLLANMVSGFVVANLYSKPKEITYLEDIELPIYIGFFVLAGAELHLDILLENWVFAAVYIVARSIGKVGGAFLGARWSQAPILVQKYLGFAMFSKAGVTIGLLMIVQSQFPDIAPIITAIELAAITVFELFGPLGTKYALVSSGEANIQYDFSPSTKEV</sequence>
<dbReference type="Pfam" id="PF00999">
    <property type="entry name" value="Na_H_Exchanger"/>
    <property type="match status" value="1"/>
</dbReference>
<dbReference type="HOGENOM" id="CLU_031031_2_1_9"/>
<keyword evidence="2 5" id="KW-0812">Transmembrane</keyword>
<accession>B2A4V2</accession>
<evidence type="ECO:0000256" key="2">
    <source>
        <dbReference type="ARBA" id="ARBA00022692"/>
    </source>
</evidence>
<name>B2A4V2_NATTJ</name>
<evidence type="ECO:0000313" key="7">
    <source>
        <dbReference type="EMBL" id="ACB83874.1"/>
    </source>
</evidence>
<keyword evidence="4 5" id="KW-0472">Membrane</keyword>
<dbReference type="eggNOG" id="COG0475">
    <property type="taxonomic scope" value="Bacteria"/>
</dbReference>
<evidence type="ECO:0000313" key="8">
    <source>
        <dbReference type="Proteomes" id="UP000001683"/>
    </source>
</evidence>
<evidence type="ECO:0000256" key="5">
    <source>
        <dbReference type="SAM" id="Phobius"/>
    </source>
</evidence>
<feature type="transmembrane region" description="Helical" evidence="5">
    <location>
        <begin position="191"/>
        <end position="210"/>
    </location>
</feature>
<evidence type="ECO:0000256" key="3">
    <source>
        <dbReference type="ARBA" id="ARBA00022989"/>
    </source>
</evidence>
<dbReference type="InParanoid" id="B2A4V2"/>
<comment type="subcellular location">
    <subcellularLocation>
        <location evidence="1">Membrane</location>
        <topology evidence="1">Multi-pass membrane protein</topology>
    </subcellularLocation>
</comment>
<dbReference type="InterPro" id="IPR038770">
    <property type="entry name" value="Na+/solute_symporter_sf"/>
</dbReference>
<feature type="transmembrane region" description="Helical" evidence="5">
    <location>
        <begin position="6"/>
        <end position="24"/>
    </location>
</feature>
<feature type="transmembrane region" description="Helical" evidence="5">
    <location>
        <begin position="57"/>
        <end position="77"/>
    </location>
</feature>
<dbReference type="KEGG" id="nth:Nther_0276"/>
<dbReference type="PANTHER" id="PTHR43021">
    <property type="entry name" value="NA(+)/H(+) ANTIPORTER-RELATED"/>
    <property type="match status" value="1"/>
</dbReference>
<feature type="transmembrane region" description="Helical" evidence="5">
    <location>
        <begin position="222"/>
        <end position="238"/>
    </location>
</feature>
<feature type="domain" description="Cation/H+ exchanger transmembrane" evidence="6">
    <location>
        <begin position="16"/>
        <end position="368"/>
    </location>
</feature>
<feature type="transmembrane region" description="Helical" evidence="5">
    <location>
        <begin position="89"/>
        <end position="112"/>
    </location>
</feature>